<feature type="chain" id="PRO_5040745280" evidence="1">
    <location>
        <begin position="26"/>
        <end position="329"/>
    </location>
</feature>
<sequence>MLSTHRLSITFLASFLILNSCFSFGEDSPIPKSKSENSTSELPPPVDTCNHNQDSSLILDRTFDYLNTKLCQPAVWFDNFFVDERSDGDARAGTIIRWYNDFSMVENEGYQFKTRFKARFHLPEVNKRLKVVFETDEEGDVFELFPNTAEDAESTLGLRYDWIQRTRQSFNIKLTAKPGIEGRFRYTYPFTIDTTATLTQRIYQKKRVTGEKTEIDIDHSINKAFLFRWSNFATYEDDIKGWEFGSGMTLYQFISDDQALSYQASTTGTNRPYHYISNTHFSVTYRQNFLRSWLFYELKPEYNWFKEEHIERYQEAKFTLRLEVLFQNI</sequence>
<evidence type="ECO:0000313" key="2">
    <source>
        <dbReference type="EMBL" id="MCK6263703.1"/>
    </source>
</evidence>
<dbReference type="Proteomes" id="UP001139559">
    <property type="component" value="Unassembled WGS sequence"/>
</dbReference>
<evidence type="ECO:0000256" key="1">
    <source>
        <dbReference type="SAM" id="SignalP"/>
    </source>
</evidence>
<keyword evidence="3" id="KW-1185">Reference proteome</keyword>
<dbReference type="AlphaFoldDB" id="A0A9X1XKR9"/>
<evidence type="ECO:0000313" key="3">
    <source>
        <dbReference type="Proteomes" id="UP001139559"/>
    </source>
</evidence>
<gene>
    <name evidence="2" type="ORF">KP803_10505</name>
</gene>
<organism evidence="2 3">
    <name type="scientific">Vibrio amylolyticus</name>
    <dbReference type="NCBI Taxonomy" id="2847292"/>
    <lineage>
        <taxon>Bacteria</taxon>
        <taxon>Pseudomonadati</taxon>
        <taxon>Pseudomonadota</taxon>
        <taxon>Gammaproteobacteria</taxon>
        <taxon>Vibrionales</taxon>
        <taxon>Vibrionaceae</taxon>
        <taxon>Vibrio</taxon>
    </lineage>
</organism>
<feature type="signal peptide" evidence="1">
    <location>
        <begin position="1"/>
        <end position="25"/>
    </location>
</feature>
<protein>
    <submittedName>
        <fullName evidence="2">Uncharacterized protein</fullName>
    </submittedName>
</protein>
<accession>A0A9X1XKR9</accession>
<dbReference type="RefSeq" id="WP_248008793.1">
    <property type="nucleotide sequence ID" value="NZ_JAJHVV010000006.1"/>
</dbReference>
<keyword evidence="1" id="KW-0732">Signal</keyword>
<proteinExistence type="predicted"/>
<name>A0A9X1XKR9_9VIBR</name>
<comment type="caution">
    <text evidence="2">The sequence shown here is derived from an EMBL/GenBank/DDBJ whole genome shotgun (WGS) entry which is preliminary data.</text>
</comment>
<dbReference type="EMBL" id="JAJHVV010000006">
    <property type="protein sequence ID" value="MCK6263703.1"/>
    <property type="molecule type" value="Genomic_DNA"/>
</dbReference>
<reference evidence="2" key="1">
    <citation type="submission" date="2021-11" db="EMBL/GenBank/DDBJ databases">
        <title>Vibrio ZSDE26 sp. nov. and Vibrio ZSDZ34 sp. nov., isolated from coastal seawater in Qingdao.</title>
        <authorList>
            <person name="Zhang P."/>
        </authorList>
    </citation>
    <scope>NUCLEOTIDE SEQUENCE</scope>
    <source>
        <strain evidence="2">ZSDE26</strain>
    </source>
</reference>